<evidence type="ECO:0000313" key="2">
    <source>
        <dbReference type="Proteomes" id="UP000814140"/>
    </source>
</evidence>
<organism evidence="1 2">
    <name type="scientific">Artomyces pyxidatus</name>
    <dbReference type="NCBI Taxonomy" id="48021"/>
    <lineage>
        <taxon>Eukaryota</taxon>
        <taxon>Fungi</taxon>
        <taxon>Dikarya</taxon>
        <taxon>Basidiomycota</taxon>
        <taxon>Agaricomycotina</taxon>
        <taxon>Agaricomycetes</taxon>
        <taxon>Russulales</taxon>
        <taxon>Auriscalpiaceae</taxon>
        <taxon>Artomyces</taxon>
    </lineage>
</organism>
<dbReference type="Proteomes" id="UP000814140">
    <property type="component" value="Unassembled WGS sequence"/>
</dbReference>
<reference evidence="1" key="1">
    <citation type="submission" date="2021-03" db="EMBL/GenBank/DDBJ databases">
        <authorList>
            <consortium name="DOE Joint Genome Institute"/>
            <person name="Ahrendt S."/>
            <person name="Looney B.P."/>
            <person name="Miyauchi S."/>
            <person name="Morin E."/>
            <person name="Drula E."/>
            <person name="Courty P.E."/>
            <person name="Chicoki N."/>
            <person name="Fauchery L."/>
            <person name="Kohler A."/>
            <person name="Kuo A."/>
            <person name="Labutti K."/>
            <person name="Pangilinan J."/>
            <person name="Lipzen A."/>
            <person name="Riley R."/>
            <person name="Andreopoulos W."/>
            <person name="He G."/>
            <person name="Johnson J."/>
            <person name="Barry K.W."/>
            <person name="Grigoriev I.V."/>
            <person name="Nagy L."/>
            <person name="Hibbett D."/>
            <person name="Henrissat B."/>
            <person name="Matheny P.B."/>
            <person name="Labbe J."/>
            <person name="Martin F."/>
        </authorList>
    </citation>
    <scope>NUCLEOTIDE SEQUENCE</scope>
    <source>
        <strain evidence="1">HHB10654</strain>
    </source>
</reference>
<proteinExistence type="predicted"/>
<keyword evidence="2" id="KW-1185">Reference proteome</keyword>
<protein>
    <submittedName>
        <fullName evidence="1">Uncharacterized protein</fullName>
    </submittedName>
</protein>
<dbReference type="EMBL" id="MU277340">
    <property type="protein sequence ID" value="KAI0054834.1"/>
    <property type="molecule type" value="Genomic_DNA"/>
</dbReference>
<name>A0ACB8SE57_9AGAM</name>
<evidence type="ECO:0000313" key="1">
    <source>
        <dbReference type="EMBL" id="KAI0054834.1"/>
    </source>
</evidence>
<comment type="caution">
    <text evidence="1">The sequence shown here is derived from an EMBL/GenBank/DDBJ whole genome shotgun (WGS) entry which is preliminary data.</text>
</comment>
<reference evidence="1" key="2">
    <citation type="journal article" date="2022" name="New Phytol.">
        <title>Evolutionary transition to the ectomycorrhizal habit in the genomes of a hyperdiverse lineage of mushroom-forming fungi.</title>
        <authorList>
            <person name="Looney B."/>
            <person name="Miyauchi S."/>
            <person name="Morin E."/>
            <person name="Drula E."/>
            <person name="Courty P.E."/>
            <person name="Kohler A."/>
            <person name="Kuo A."/>
            <person name="LaButti K."/>
            <person name="Pangilinan J."/>
            <person name="Lipzen A."/>
            <person name="Riley R."/>
            <person name="Andreopoulos W."/>
            <person name="He G."/>
            <person name="Johnson J."/>
            <person name="Nolan M."/>
            <person name="Tritt A."/>
            <person name="Barry K.W."/>
            <person name="Grigoriev I.V."/>
            <person name="Nagy L.G."/>
            <person name="Hibbett D."/>
            <person name="Henrissat B."/>
            <person name="Matheny P.B."/>
            <person name="Labbe J."/>
            <person name="Martin F.M."/>
        </authorList>
    </citation>
    <scope>NUCLEOTIDE SEQUENCE</scope>
    <source>
        <strain evidence="1">HHB10654</strain>
    </source>
</reference>
<gene>
    <name evidence="1" type="ORF">BV25DRAFT_376813</name>
</gene>
<sequence>MSAEAMGGMYLDIMPGGTEHISLSLPFRFNVFHELEPMWWTCAWYICTYVPSTLPPSAVDTEQHALARSLFRDSTTRTLCWARQHPFWIKPTVLPSPVHSALTTHLGNTASWRERTQFTCDY</sequence>
<accession>A0ACB8SE57</accession>